<dbReference type="SUPFAM" id="SSF47336">
    <property type="entry name" value="ACP-like"/>
    <property type="match status" value="1"/>
</dbReference>
<dbReference type="InterPro" id="IPR009081">
    <property type="entry name" value="PP-bd_ACP"/>
</dbReference>
<evidence type="ECO:0000313" key="4">
    <source>
        <dbReference type="EMBL" id="KHJ96534.1"/>
    </source>
</evidence>
<evidence type="ECO:0000256" key="1">
    <source>
        <dbReference type="ARBA" id="ARBA00009199"/>
    </source>
</evidence>
<protein>
    <submittedName>
        <fullName evidence="4">Amidase</fullName>
    </submittedName>
</protein>
<evidence type="ECO:0000259" key="3">
    <source>
        <dbReference type="PROSITE" id="PS50075"/>
    </source>
</evidence>
<dbReference type="Gene3D" id="3.90.1300.10">
    <property type="entry name" value="Amidase signature (AS) domain"/>
    <property type="match status" value="2"/>
</dbReference>
<dbReference type="Gene3D" id="1.10.1200.10">
    <property type="entry name" value="ACP-like"/>
    <property type="match status" value="1"/>
</dbReference>
<name>A0A0B1TGZ8_OESDE</name>
<dbReference type="GO" id="GO:0009062">
    <property type="term" value="P:fatty acid catabolic process"/>
    <property type="evidence" value="ECO:0007669"/>
    <property type="project" value="TreeGrafter"/>
</dbReference>
<proteinExistence type="inferred from homology"/>
<dbReference type="GO" id="GO:0004040">
    <property type="term" value="F:amidase activity"/>
    <property type="evidence" value="ECO:0007669"/>
    <property type="project" value="TreeGrafter"/>
</dbReference>
<keyword evidence="5" id="KW-1185">Reference proteome</keyword>
<dbReference type="InterPro" id="IPR052096">
    <property type="entry name" value="Endocannabinoid_amidase"/>
</dbReference>
<dbReference type="InterPro" id="IPR023631">
    <property type="entry name" value="Amidase_dom"/>
</dbReference>
<dbReference type="Pfam" id="PF01425">
    <property type="entry name" value="Amidase"/>
    <property type="match status" value="1"/>
</dbReference>
<evidence type="ECO:0000313" key="5">
    <source>
        <dbReference type="Proteomes" id="UP000053660"/>
    </source>
</evidence>
<sequence length="683" mass="76646">MDSDFSKDLGLDSLDHVEMIMAMEEEFGSYLSVSGFQILQDRATMGNILVSHLYLTEWTAQRIAVTSVWVYFVLLAIQKFIFNKSLQPWGAQAKCRKAIEKNEKMRLGGFEEFRSRVATTDTAVIERRKEILAWPLLELRDRLQRDELNAVQALEAYVWKAMEAQERVNCCMEVIKEAFNTAAEADKNWSGSKQKPPLYGIPFSVKGNFYMPGYDCCIGLAKFLEQPRLEECTFVTHLRNLGAVPFVITNVPQALISFVCSNSVYGTTANPHDATRSPGGSSGGEAALFMSGGAAFGTGSDLAGSLRIPAAFCGIVTLKPTEGRLVVENTHPGVPGRFRLGLSFGFYTHTVEQQIALLKTIIGDPEYRRIVPRSVPTPLDENIIAKRDKLRIGYYEDDGFLPPVPCVTRSLLETVERLRREGHELVRFTVPKVDEMVQILYKLIMADGGRYLESLYGNDIVDPYMKEFVLLLKLIMADGGRYLESLYGNDIVDPYMKEFVLLLKVPNCLRWFASLLIRGISPQLSALCTAYVSNLEDLRYTQELCDLYKTKFTDYWKSLGIDALICPTFPVPAVPHRFPSRLSSAATYTALYNLLDFPAGAVPAGKVTAQDDEDLMNEEKYPVGRNIVLKTMRDAAEKSVGLPLSVQVVTLPFEEEKCLRLMTEVEKVWSDVRSTDELITLSE</sequence>
<feature type="domain" description="Carrier" evidence="3">
    <location>
        <begin position="1"/>
        <end position="53"/>
    </location>
</feature>
<evidence type="ECO:0000256" key="2">
    <source>
        <dbReference type="ARBA" id="ARBA00022801"/>
    </source>
</evidence>
<organism evidence="4 5">
    <name type="scientific">Oesophagostomum dentatum</name>
    <name type="common">Nodular worm</name>
    <dbReference type="NCBI Taxonomy" id="61180"/>
    <lineage>
        <taxon>Eukaryota</taxon>
        <taxon>Metazoa</taxon>
        <taxon>Ecdysozoa</taxon>
        <taxon>Nematoda</taxon>
        <taxon>Chromadorea</taxon>
        <taxon>Rhabditida</taxon>
        <taxon>Rhabditina</taxon>
        <taxon>Rhabditomorpha</taxon>
        <taxon>Strongyloidea</taxon>
        <taxon>Strongylidae</taxon>
        <taxon>Oesophagostomum</taxon>
    </lineage>
</organism>
<dbReference type="AlphaFoldDB" id="A0A0B1TGZ8"/>
<comment type="similarity">
    <text evidence="1">Belongs to the amidase family.</text>
</comment>
<dbReference type="PANTHER" id="PTHR45847:SF6">
    <property type="entry name" value="FATTY ACID AMIDE HYDROLASE"/>
    <property type="match status" value="1"/>
</dbReference>
<dbReference type="Proteomes" id="UP000053660">
    <property type="component" value="Unassembled WGS sequence"/>
</dbReference>
<keyword evidence="2" id="KW-0378">Hydrolase</keyword>
<dbReference type="OrthoDB" id="6428749at2759"/>
<dbReference type="SUPFAM" id="SSF75304">
    <property type="entry name" value="Amidase signature (AS) enzymes"/>
    <property type="match status" value="1"/>
</dbReference>
<dbReference type="PROSITE" id="PS50075">
    <property type="entry name" value="CARRIER"/>
    <property type="match status" value="1"/>
</dbReference>
<dbReference type="PANTHER" id="PTHR45847">
    <property type="entry name" value="FATTY ACID AMIDE HYDROLASE"/>
    <property type="match status" value="1"/>
</dbReference>
<dbReference type="GO" id="GO:0017064">
    <property type="term" value="F:fatty acid amide hydrolase activity"/>
    <property type="evidence" value="ECO:0007669"/>
    <property type="project" value="TreeGrafter"/>
</dbReference>
<accession>A0A0B1TGZ8</accession>
<reference evidence="4 5" key="1">
    <citation type="submission" date="2014-03" db="EMBL/GenBank/DDBJ databases">
        <title>Draft genome of the hookworm Oesophagostomum dentatum.</title>
        <authorList>
            <person name="Mitreva M."/>
        </authorList>
    </citation>
    <scope>NUCLEOTIDE SEQUENCE [LARGE SCALE GENOMIC DNA]</scope>
    <source>
        <strain evidence="4 5">OD-Hann</strain>
    </source>
</reference>
<dbReference type="InterPro" id="IPR036736">
    <property type="entry name" value="ACP-like_sf"/>
</dbReference>
<dbReference type="EMBL" id="KN549643">
    <property type="protein sequence ID" value="KHJ96534.1"/>
    <property type="molecule type" value="Genomic_DNA"/>
</dbReference>
<dbReference type="FunFam" id="3.90.1300.10:FF:000003">
    <property type="entry name" value="Amidase signature enzyme"/>
    <property type="match status" value="1"/>
</dbReference>
<gene>
    <name evidence="4" type="ORF">OESDEN_03503</name>
</gene>
<dbReference type="InterPro" id="IPR036928">
    <property type="entry name" value="AS_sf"/>
</dbReference>